<accession>A0A5C4SRE1</accession>
<gene>
    <name evidence="1" type="ORF">FGF67_03915</name>
</gene>
<evidence type="ECO:0008006" key="3">
    <source>
        <dbReference type="Google" id="ProtNLM"/>
    </source>
</evidence>
<organism evidence="1 2">
    <name type="scientific">Allotamlana fucoidanivorans</name>
    <dbReference type="NCBI Taxonomy" id="2583814"/>
    <lineage>
        <taxon>Bacteria</taxon>
        <taxon>Pseudomonadati</taxon>
        <taxon>Bacteroidota</taxon>
        <taxon>Flavobacteriia</taxon>
        <taxon>Flavobacteriales</taxon>
        <taxon>Flavobacteriaceae</taxon>
        <taxon>Allotamlana</taxon>
    </lineage>
</organism>
<dbReference type="OrthoDB" id="982258at2"/>
<protein>
    <recommendedName>
        <fullName evidence="3">Asp-tRNA(Asn)/Glu-tRNA(Gln) amidotransferase subunit GatC</fullName>
    </recommendedName>
</protein>
<dbReference type="Proteomes" id="UP000308713">
    <property type="component" value="Unassembled WGS sequence"/>
</dbReference>
<name>A0A5C4SRE1_9FLAO</name>
<dbReference type="EMBL" id="VDCS01000003">
    <property type="protein sequence ID" value="TNJ46147.1"/>
    <property type="molecule type" value="Genomic_DNA"/>
</dbReference>
<comment type="caution">
    <text evidence="1">The sequence shown here is derived from an EMBL/GenBank/DDBJ whole genome shotgun (WGS) entry which is preliminary data.</text>
</comment>
<evidence type="ECO:0000313" key="1">
    <source>
        <dbReference type="EMBL" id="TNJ46147.1"/>
    </source>
</evidence>
<evidence type="ECO:0000313" key="2">
    <source>
        <dbReference type="Proteomes" id="UP000308713"/>
    </source>
</evidence>
<sequence>MTVDILSSIKGAQPSETVNKLFQVIKAANPTDNNSFNSSHNCVSLNNLREDIVIDSSEIEKQIIIENFPKEKNGYLVVSKVIEE</sequence>
<dbReference type="AlphaFoldDB" id="A0A5C4SRE1"/>
<keyword evidence="2" id="KW-1185">Reference proteome</keyword>
<reference evidence="1 2" key="1">
    <citation type="submission" date="2019-05" db="EMBL/GenBank/DDBJ databases">
        <title>Tamlana fucoidanivorans sp. nov., isolated from the surface of algae collected from Fujian province in China.</title>
        <authorList>
            <person name="Li J."/>
        </authorList>
    </citation>
    <scope>NUCLEOTIDE SEQUENCE [LARGE SCALE GENOMIC DNA]</scope>
    <source>
        <strain evidence="1 2">CW2-9</strain>
    </source>
</reference>
<proteinExistence type="predicted"/>